<gene>
    <name evidence="3" type="ORF">NEZAVI_LOCUS8796</name>
</gene>
<dbReference type="GO" id="GO:0032465">
    <property type="term" value="P:regulation of cytokinesis"/>
    <property type="evidence" value="ECO:0007669"/>
    <property type="project" value="InterPro"/>
</dbReference>
<sequence length="594" mass="67278">MVLHWAEVNPFVFICPYLGHDLEFERMSYSSGYVSCFRIKGVPILPPILTDEERRQCRIYKQQAIDVEKRLQEKRLLKEKQLESVQEELSQCEDENSSSTEMEVLDFIRKALGDSNDLEEVKLLISQVGEELKKRKSIGSHDSTFNDVDSISFNQSTDMCNVDRVANYFDKQNVDESVAYINHPDLQLVSQKIDEEHLISKGNSPGHAATTENPKVVSEAEEAVTSIFSRNVSQLPFDEVTSEFSRHSNQLQSDDISSEFSRNSNKLLFNELPETYVTESSQIDLSNVHKEKVSPARSSGSGAITPPKLIRSNSYTLDSPSPSVLMYLRSLALENSSEKVEVSTKVIKNLNNYWKDEEPNVGNPLAAVFELKNGVDNVESDNSDHEVNNYKTHINNEVDLLKIPDKQNGYITHLNNKVSPLKIEDVCNDEIDDEKVKAAIIIQGAARGFLVRRLMKTQKIKDLKVIIKEAVLCAWNLYGEQAVSPADVQLHERIIQQVTAACYELHSIFFNWSTTDRMALIRSDREKLKYPKPKFRPSRNRKVSESNSVSSSTRSKSASSVSVMSRSSTPGELSRPTTLPTSLRKNVKYQAWSR</sequence>
<accession>A0A9P0HC94</accession>
<dbReference type="InterPro" id="IPR033207">
    <property type="entry name" value="CCP110"/>
</dbReference>
<keyword evidence="1" id="KW-0175">Coiled coil</keyword>
<organism evidence="3 4">
    <name type="scientific">Nezara viridula</name>
    <name type="common">Southern green stink bug</name>
    <name type="synonym">Cimex viridulus</name>
    <dbReference type="NCBI Taxonomy" id="85310"/>
    <lineage>
        <taxon>Eukaryota</taxon>
        <taxon>Metazoa</taxon>
        <taxon>Ecdysozoa</taxon>
        <taxon>Arthropoda</taxon>
        <taxon>Hexapoda</taxon>
        <taxon>Insecta</taxon>
        <taxon>Pterygota</taxon>
        <taxon>Neoptera</taxon>
        <taxon>Paraneoptera</taxon>
        <taxon>Hemiptera</taxon>
        <taxon>Heteroptera</taxon>
        <taxon>Panheteroptera</taxon>
        <taxon>Pentatomomorpha</taxon>
        <taxon>Pentatomoidea</taxon>
        <taxon>Pentatomidae</taxon>
        <taxon>Pentatominae</taxon>
        <taxon>Nezara</taxon>
    </lineage>
</organism>
<dbReference type="GO" id="GO:0032053">
    <property type="term" value="P:ciliary basal body organization"/>
    <property type="evidence" value="ECO:0007669"/>
    <property type="project" value="TreeGrafter"/>
</dbReference>
<dbReference type="PROSITE" id="PS50096">
    <property type="entry name" value="IQ"/>
    <property type="match status" value="1"/>
</dbReference>
<name>A0A9P0HC94_NEZVI</name>
<dbReference type="InterPro" id="IPR000048">
    <property type="entry name" value="IQ_motif_EF-hand-BS"/>
</dbReference>
<dbReference type="SMART" id="SM00015">
    <property type="entry name" value="IQ"/>
    <property type="match status" value="1"/>
</dbReference>
<protein>
    <submittedName>
        <fullName evidence="3">Uncharacterized protein</fullName>
    </submittedName>
</protein>
<evidence type="ECO:0000256" key="2">
    <source>
        <dbReference type="SAM" id="MobiDB-lite"/>
    </source>
</evidence>
<feature type="coiled-coil region" evidence="1">
    <location>
        <begin position="68"/>
        <end position="102"/>
    </location>
</feature>
<dbReference type="Proteomes" id="UP001152798">
    <property type="component" value="Chromosome 4"/>
</dbReference>
<feature type="region of interest" description="Disordered" evidence="2">
    <location>
        <begin position="530"/>
        <end position="594"/>
    </location>
</feature>
<dbReference type="AlphaFoldDB" id="A0A9P0HC94"/>
<dbReference type="GO" id="GO:1903723">
    <property type="term" value="P:negative regulation of centriole elongation"/>
    <property type="evidence" value="ECO:0007669"/>
    <property type="project" value="TreeGrafter"/>
</dbReference>
<dbReference type="GO" id="GO:0005814">
    <property type="term" value="C:centriole"/>
    <property type="evidence" value="ECO:0007669"/>
    <property type="project" value="InterPro"/>
</dbReference>
<dbReference type="CDD" id="cd23767">
    <property type="entry name" value="IQCD"/>
    <property type="match status" value="1"/>
</dbReference>
<evidence type="ECO:0000313" key="4">
    <source>
        <dbReference type="Proteomes" id="UP001152798"/>
    </source>
</evidence>
<dbReference type="PANTHER" id="PTHR13594:SF1">
    <property type="entry name" value="CENTRIOLAR COILED-COIL PROTEIN OF 110 KDA"/>
    <property type="match status" value="1"/>
</dbReference>
<dbReference type="Pfam" id="PF16025">
    <property type="entry name" value="CaM_bind"/>
    <property type="match status" value="1"/>
</dbReference>
<evidence type="ECO:0000256" key="1">
    <source>
        <dbReference type="SAM" id="Coils"/>
    </source>
</evidence>
<dbReference type="EMBL" id="OV725080">
    <property type="protein sequence ID" value="CAH1399320.1"/>
    <property type="molecule type" value="Genomic_DNA"/>
</dbReference>
<feature type="compositionally biased region" description="Polar residues" evidence="2">
    <location>
        <begin position="569"/>
        <end position="584"/>
    </location>
</feature>
<keyword evidence="4" id="KW-1185">Reference proteome</keyword>
<dbReference type="PANTHER" id="PTHR13594">
    <property type="entry name" value="CENTRIOLAR COILED-COIL PROTEIN OF 110 KDA"/>
    <property type="match status" value="1"/>
</dbReference>
<evidence type="ECO:0000313" key="3">
    <source>
        <dbReference type="EMBL" id="CAH1399320.1"/>
    </source>
</evidence>
<reference evidence="3" key="1">
    <citation type="submission" date="2022-01" db="EMBL/GenBank/DDBJ databases">
        <authorList>
            <person name="King R."/>
        </authorList>
    </citation>
    <scope>NUCLEOTIDE SEQUENCE</scope>
</reference>
<feature type="compositionally biased region" description="Basic residues" evidence="2">
    <location>
        <begin position="530"/>
        <end position="541"/>
    </location>
</feature>
<dbReference type="OrthoDB" id="10028852at2759"/>
<feature type="compositionally biased region" description="Low complexity" evidence="2">
    <location>
        <begin position="545"/>
        <end position="568"/>
    </location>
</feature>
<dbReference type="GO" id="GO:0007099">
    <property type="term" value="P:centriole replication"/>
    <property type="evidence" value="ECO:0007669"/>
    <property type="project" value="InterPro"/>
</dbReference>
<proteinExistence type="predicted"/>